<dbReference type="EC" id="1.17.99.7" evidence="7"/>
<dbReference type="InterPro" id="IPR009010">
    <property type="entry name" value="Asp_de-COase-like_dom_sf"/>
</dbReference>
<comment type="caution">
    <text evidence="7">The sequence shown here is derived from an EMBL/GenBank/DDBJ whole genome shotgun (WGS) entry which is preliminary data.</text>
</comment>
<evidence type="ECO:0000259" key="5">
    <source>
        <dbReference type="Pfam" id="PF00384"/>
    </source>
</evidence>
<evidence type="ECO:0000313" key="8">
    <source>
        <dbReference type="Proteomes" id="UP000798488"/>
    </source>
</evidence>
<dbReference type="GO" id="GO:0003954">
    <property type="term" value="F:NADH dehydrogenase activity"/>
    <property type="evidence" value="ECO:0007669"/>
    <property type="project" value="TreeGrafter"/>
</dbReference>
<dbReference type="GO" id="GO:0043546">
    <property type="term" value="F:molybdopterin cofactor binding"/>
    <property type="evidence" value="ECO:0007669"/>
    <property type="project" value="InterPro"/>
</dbReference>
<dbReference type="PANTHER" id="PTHR43105:SF14">
    <property type="entry name" value="FORMATE DEHYDROGENASE H"/>
    <property type="match status" value="1"/>
</dbReference>
<keyword evidence="1" id="KW-0479">Metal-binding</keyword>
<proteinExistence type="predicted"/>
<dbReference type="InterPro" id="IPR006478">
    <property type="entry name" value="Formate_DH_asu"/>
</dbReference>
<dbReference type="Pfam" id="PF01568">
    <property type="entry name" value="Molydop_binding"/>
    <property type="match status" value="1"/>
</dbReference>
<protein>
    <submittedName>
        <fullName evidence="7">Formate dehydrogenase H</fullName>
        <ecNumber evidence="7">1.17.99.7</ecNumber>
    </submittedName>
</protein>
<feature type="domain" description="Molybdopterin oxidoreductase" evidence="5">
    <location>
        <begin position="2"/>
        <end position="332"/>
    </location>
</feature>
<dbReference type="Gene3D" id="2.40.40.20">
    <property type="match status" value="1"/>
</dbReference>
<dbReference type="GO" id="GO:0016020">
    <property type="term" value="C:membrane"/>
    <property type="evidence" value="ECO:0007669"/>
    <property type="project" value="TreeGrafter"/>
</dbReference>
<keyword evidence="8" id="KW-1185">Reference proteome</keyword>
<dbReference type="GO" id="GO:0051536">
    <property type="term" value="F:iron-sulfur cluster binding"/>
    <property type="evidence" value="ECO:0007669"/>
    <property type="project" value="UniProtKB-KW"/>
</dbReference>
<sequence>MTNSIGELEKDADCIFVIGSNTTENHPVIGMKIKKNVLQNGARLIVADPRRTDLAKIADVYLPHLPGSDVALVNGMMNVIISEGLADLDFIAQHTEGFEEMAALVAGYTPEFVAPITGVPAEDIRKAARLYAESGNSVICYAMGLTQHRTGTDNVKSVCNLAMLTGNIGRPGTGVDPLRGQNNVQGACDMGGLPNVFTAYQAVTNDAAREKFEQAWGVSLPSQNGLVLTEVINKAHHGDIKALYVVGENPMMSDPDLEHVGEALEKIDFVVVQDIFLTETAKYADVVLPSVCFAEKDGTFTNTERRVQRVRKAVSAPGEARVDWEILCEVATRMGYPMNYENSEQIFEEIRTLTPSYAGISYQRIENGGIQWPCPNEEHPGTPYLHKEGNFSRGLGAFTAIDYIAPGELPDEKYPLRLTTGRSLFHYHTGTMTRRASALNEHVPTAELEINPEQANALGIADNDLVNVSTRRGRLEMKAKVTDTIAPGVIFTTFHFTETPANLLTSSEFLDPTAKIPEYKVSAAVVEKI</sequence>
<organism evidence="7 8">
    <name type="scientific">Sporotomaculum syntrophicum</name>
    <dbReference type="NCBI Taxonomy" id="182264"/>
    <lineage>
        <taxon>Bacteria</taxon>
        <taxon>Bacillati</taxon>
        <taxon>Bacillota</taxon>
        <taxon>Clostridia</taxon>
        <taxon>Eubacteriales</taxon>
        <taxon>Desulfallaceae</taxon>
        <taxon>Sporotomaculum</taxon>
    </lineage>
</organism>
<keyword evidence="4" id="KW-0411">Iron-sulfur</keyword>
<reference evidence="7" key="1">
    <citation type="submission" date="2016-02" db="EMBL/GenBank/DDBJ databases">
        <title>Draft Genome Sequence of Sporotomaculum syntrophicum Strain FB, a Syntrophic Benzoate Degrader.</title>
        <authorList>
            <person name="Nobu M.K."/>
            <person name="Narihiro T."/>
            <person name="Qiu Y.-L."/>
            <person name="Ohashi A."/>
            <person name="Liu W.-T."/>
            <person name="Yuji S."/>
        </authorList>
    </citation>
    <scope>NUCLEOTIDE SEQUENCE</scope>
    <source>
        <strain evidence="7">FB</strain>
    </source>
</reference>
<feature type="domain" description="Molybdopterin dinucleotide-binding" evidence="6">
    <location>
        <begin position="416"/>
        <end position="521"/>
    </location>
</feature>
<dbReference type="Proteomes" id="UP000798488">
    <property type="component" value="Unassembled WGS sequence"/>
</dbReference>
<dbReference type="Gene3D" id="3.40.228.10">
    <property type="entry name" value="Dimethylsulfoxide Reductase, domain 2"/>
    <property type="match status" value="1"/>
</dbReference>
<evidence type="ECO:0000256" key="3">
    <source>
        <dbReference type="ARBA" id="ARBA00023004"/>
    </source>
</evidence>
<dbReference type="InterPro" id="IPR006657">
    <property type="entry name" value="MoPterin_dinucl-bd_dom"/>
</dbReference>
<dbReference type="SUPFAM" id="SSF53706">
    <property type="entry name" value="Formate dehydrogenase/DMSO reductase, domains 1-3"/>
    <property type="match status" value="1"/>
</dbReference>
<dbReference type="InterPro" id="IPR006656">
    <property type="entry name" value="Mopterin_OxRdtase"/>
</dbReference>
<dbReference type="GO" id="GO:0008863">
    <property type="term" value="F:formate dehydrogenase (NAD+) activity"/>
    <property type="evidence" value="ECO:0007669"/>
    <property type="project" value="InterPro"/>
</dbReference>
<evidence type="ECO:0000313" key="7">
    <source>
        <dbReference type="EMBL" id="KAF1085433.1"/>
    </source>
</evidence>
<dbReference type="Gene3D" id="3.40.50.740">
    <property type="match status" value="1"/>
</dbReference>
<dbReference type="GO" id="GO:0046872">
    <property type="term" value="F:metal ion binding"/>
    <property type="evidence" value="ECO:0007669"/>
    <property type="project" value="UniProtKB-KW"/>
</dbReference>
<evidence type="ECO:0000256" key="2">
    <source>
        <dbReference type="ARBA" id="ARBA00023002"/>
    </source>
</evidence>
<keyword evidence="2 7" id="KW-0560">Oxidoreductase</keyword>
<gene>
    <name evidence="7" type="primary">fdhF_1</name>
    <name evidence="7" type="ORF">SPSYN_01574</name>
</gene>
<dbReference type="Pfam" id="PF00384">
    <property type="entry name" value="Molybdopterin"/>
    <property type="match status" value="1"/>
</dbReference>
<evidence type="ECO:0000256" key="1">
    <source>
        <dbReference type="ARBA" id="ARBA00022723"/>
    </source>
</evidence>
<dbReference type="InterPro" id="IPR041925">
    <property type="entry name" value="CT_Formate-Dh_H"/>
</dbReference>
<dbReference type="AlphaFoldDB" id="A0A9D2WQD7"/>
<dbReference type="PANTHER" id="PTHR43105">
    <property type="entry name" value="RESPIRATORY NITRATE REDUCTASE"/>
    <property type="match status" value="1"/>
</dbReference>
<evidence type="ECO:0000259" key="6">
    <source>
        <dbReference type="Pfam" id="PF01568"/>
    </source>
</evidence>
<name>A0A9D2WQD7_9FIRM</name>
<dbReference type="CDD" id="cd02790">
    <property type="entry name" value="MopB_CT_Formate-Dh_H"/>
    <property type="match status" value="1"/>
</dbReference>
<accession>A0A9D2WQD7</accession>
<dbReference type="InterPro" id="IPR050123">
    <property type="entry name" value="Prok_molybdopt-oxidoreductase"/>
</dbReference>
<dbReference type="SUPFAM" id="SSF50692">
    <property type="entry name" value="ADC-like"/>
    <property type="match status" value="1"/>
</dbReference>
<keyword evidence="3" id="KW-0408">Iron</keyword>
<dbReference type="GO" id="GO:0015942">
    <property type="term" value="P:formate metabolic process"/>
    <property type="evidence" value="ECO:0007669"/>
    <property type="project" value="InterPro"/>
</dbReference>
<evidence type="ECO:0000256" key="4">
    <source>
        <dbReference type="ARBA" id="ARBA00023014"/>
    </source>
</evidence>
<dbReference type="EMBL" id="LSRS01000003">
    <property type="protein sequence ID" value="KAF1085433.1"/>
    <property type="molecule type" value="Genomic_DNA"/>
</dbReference>
<dbReference type="NCBIfam" id="TIGR01591">
    <property type="entry name" value="Fdh-alpha"/>
    <property type="match status" value="1"/>
</dbReference>
<dbReference type="GO" id="GO:0022904">
    <property type="term" value="P:respiratory electron transport chain"/>
    <property type="evidence" value="ECO:0007669"/>
    <property type="project" value="TreeGrafter"/>
</dbReference>